<evidence type="ECO:0000256" key="3">
    <source>
        <dbReference type="SAM" id="SignalP"/>
    </source>
</evidence>
<feature type="transmembrane region" description="Helical" evidence="2">
    <location>
        <begin position="261"/>
        <end position="283"/>
    </location>
</feature>
<accession>A0A4S8LKA5</accession>
<name>A0A4S8LKA5_DENBC</name>
<organism evidence="4 5">
    <name type="scientific">Dendrothele bispora (strain CBS 962.96)</name>
    <dbReference type="NCBI Taxonomy" id="1314807"/>
    <lineage>
        <taxon>Eukaryota</taxon>
        <taxon>Fungi</taxon>
        <taxon>Dikarya</taxon>
        <taxon>Basidiomycota</taxon>
        <taxon>Agaricomycotina</taxon>
        <taxon>Agaricomycetes</taxon>
        <taxon>Agaricomycetidae</taxon>
        <taxon>Agaricales</taxon>
        <taxon>Agaricales incertae sedis</taxon>
        <taxon>Dendrothele</taxon>
    </lineage>
</organism>
<protein>
    <recommendedName>
        <fullName evidence="6">Mid2 domain-containing protein</fullName>
    </recommendedName>
</protein>
<keyword evidence="5" id="KW-1185">Reference proteome</keyword>
<proteinExistence type="predicted"/>
<dbReference type="Proteomes" id="UP000297245">
    <property type="component" value="Unassembled WGS sequence"/>
</dbReference>
<sequence>MRLVVLVVWTVAVQTNFQVILAQAFGGLSIQGSVQCGQTTISWQGSNPPYTIGIVQNRTSSQNQLFPQVIYRNFSQNSLTFRLFYPQGINLRISVAQADPNIAYNPIVDDLVVAAGVDSECLMRATIVQSQTPVENSTNTDIPQCASLQANVSGSVIYINSNAQYTDKNLIATSPSTIMYDIGDGSPATFNISLPYLAGTPLFVQSGDIPGGFNTGLSIESSGNNSCLLADPPSNSTTSPIPTSTNLQGDGNVKGSKVGTIIPAVVVPIVVLLLAGIIAVLFCRSRDQKRRFRDSQSLSYHNRQTSQILVPYNANQYTQKQPPPPAHQTRAHGLIIEPLPHNNHSQSNPVQSGNRSNTHLGNTRLRTPYGKQTEPNPTGSSDSQDGRLAGVEGPSRASDPSTSDRMHHVRHQDAGPYRVLELPPLYQDLNDVVTERFR</sequence>
<feature type="compositionally biased region" description="Polar residues" evidence="1">
    <location>
        <begin position="373"/>
        <end position="383"/>
    </location>
</feature>
<feature type="region of interest" description="Disordered" evidence="1">
    <location>
        <begin position="338"/>
        <end position="415"/>
    </location>
</feature>
<evidence type="ECO:0000256" key="2">
    <source>
        <dbReference type="SAM" id="Phobius"/>
    </source>
</evidence>
<keyword evidence="2" id="KW-0472">Membrane</keyword>
<keyword evidence="2" id="KW-1133">Transmembrane helix</keyword>
<evidence type="ECO:0000313" key="4">
    <source>
        <dbReference type="EMBL" id="THU89564.1"/>
    </source>
</evidence>
<feature type="chain" id="PRO_5020347599" description="Mid2 domain-containing protein" evidence="3">
    <location>
        <begin position="23"/>
        <end position="438"/>
    </location>
</feature>
<keyword evidence="2" id="KW-0812">Transmembrane</keyword>
<evidence type="ECO:0000313" key="5">
    <source>
        <dbReference type="Proteomes" id="UP000297245"/>
    </source>
</evidence>
<feature type="compositionally biased region" description="Polar residues" evidence="1">
    <location>
        <begin position="342"/>
        <end position="365"/>
    </location>
</feature>
<keyword evidence="3" id="KW-0732">Signal</keyword>
<reference evidence="4 5" key="1">
    <citation type="journal article" date="2019" name="Nat. Ecol. Evol.">
        <title>Megaphylogeny resolves global patterns of mushroom evolution.</title>
        <authorList>
            <person name="Varga T."/>
            <person name="Krizsan K."/>
            <person name="Foldi C."/>
            <person name="Dima B."/>
            <person name="Sanchez-Garcia M."/>
            <person name="Sanchez-Ramirez S."/>
            <person name="Szollosi G.J."/>
            <person name="Szarkandi J.G."/>
            <person name="Papp V."/>
            <person name="Albert L."/>
            <person name="Andreopoulos W."/>
            <person name="Angelini C."/>
            <person name="Antonin V."/>
            <person name="Barry K.W."/>
            <person name="Bougher N.L."/>
            <person name="Buchanan P."/>
            <person name="Buyck B."/>
            <person name="Bense V."/>
            <person name="Catcheside P."/>
            <person name="Chovatia M."/>
            <person name="Cooper J."/>
            <person name="Damon W."/>
            <person name="Desjardin D."/>
            <person name="Finy P."/>
            <person name="Geml J."/>
            <person name="Haridas S."/>
            <person name="Hughes K."/>
            <person name="Justo A."/>
            <person name="Karasinski D."/>
            <person name="Kautmanova I."/>
            <person name="Kiss B."/>
            <person name="Kocsube S."/>
            <person name="Kotiranta H."/>
            <person name="LaButti K.M."/>
            <person name="Lechner B.E."/>
            <person name="Liimatainen K."/>
            <person name="Lipzen A."/>
            <person name="Lukacs Z."/>
            <person name="Mihaltcheva S."/>
            <person name="Morgado L.N."/>
            <person name="Niskanen T."/>
            <person name="Noordeloos M.E."/>
            <person name="Ohm R.A."/>
            <person name="Ortiz-Santana B."/>
            <person name="Ovrebo C."/>
            <person name="Racz N."/>
            <person name="Riley R."/>
            <person name="Savchenko A."/>
            <person name="Shiryaev A."/>
            <person name="Soop K."/>
            <person name="Spirin V."/>
            <person name="Szebenyi C."/>
            <person name="Tomsovsky M."/>
            <person name="Tulloss R.E."/>
            <person name="Uehling J."/>
            <person name="Grigoriev I.V."/>
            <person name="Vagvolgyi C."/>
            <person name="Papp T."/>
            <person name="Martin F.M."/>
            <person name="Miettinen O."/>
            <person name="Hibbett D.S."/>
            <person name="Nagy L.G."/>
        </authorList>
    </citation>
    <scope>NUCLEOTIDE SEQUENCE [LARGE SCALE GENOMIC DNA]</scope>
    <source>
        <strain evidence="4 5">CBS 962.96</strain>
    </source>
</reference>
<dbReference type="AlphaFoldDB" id="A0A4S8LKA5"/>
<evidence type="ECO:0008006" key="6">
    <source>
        <dbReference type="Google" id="ProtNLM"/>
    </source>
</evidence>
<dbReference type="EMBL" id="ML179363">
    <property type="protein sequence ID" value="THU89564.1"/>
    <property type="molecule type" value="Genomic_DNA"/>
</dbReference>
<evidence type="ECO:0000256" key="1">
    <source>
        <dbReference type="SAM" id="MobiDB-lite"/>
    </source>
</evidence>
<gene>
    <name evidence="4" type="ORF">K435DRAFT_865142</name>
</gene>
<feature type="signal peptide" evidence="3">
    <location>
        <begin position="1"/>
        <end position="22"/>
    </location>
</feature>